<dbReference type="AlphaFoldDB" id="A0A1H1H523"/>
<dbReference type="EMBL" id="FNKK01000002">
    <property type="protein sequence ID" value="SDR20471.1"/>
    <property type="molecule type" value="Genomic_DNA"/>
</dbReference>
<dbReference type="SUPFAM" id="SSF117916">
    <property type="entry name" value="Fe-S cluster assembly (FSCA) domain-like"/>
    <property type="match status" value="1"/>
</dbReference>
<dbReference type="RefSeq" id="WP_093261050.1">
    <property type="nucleotide sequence ID" value="NZ_FNKK01000002.1"/>
</dbReference>
<dbReference type="InterPro" id="IPR001075">
    <property type="entry name" value="NIF_FeS_clus_asmbl_NifU_C"/>
</dbReference>
<name>A0A1H1H523_9ACTN</name>
<proteinExistence type="predicted"/>
<dbReference type="STRING" id="35622.SAMN04489764_4062"/>
<accession>A0A1H1H523</accession>
<dbReference type="Gene3D" id="3.30.300.130">
    <property type="entry name" value="Fe-S cluster assembly (FSCA)"/>
    <property type="match status" value="1"/>
</dbReference>
<evidence type="ECO:0000259" key="2">
    <source>
        <dbReference type="Pfam" id="PF01106"/>
    </source>
</evidence>
<gene>
    <name evidence="3" type="ORF">SAMN04489764_4062</name>
</gene>
<dbReference type="GO" id="GO:0005506">
    <property type="term" value="F:iron ion binding"/>
    <property type="evidence" value="ECO:0007669"/>
    <property type="project" value="InterPro"/>
</dbReference>
<feature type="domain" description="NIF system FeS cluster assembly NifU C-terminal" evidence="2">
    <location>
        <begin position="91"/>
        <end position="153"/>
    </location>
</feature>
<dbReference type="OrthoDB" id="4320373at2"/>
<dbReference type="Pfam" id="PF01106">
    <property type="entry name" value="NifU"/>
    <property type="match status" value="1"/>
</dbReference>
<evidence type="ECO:0000313" key="3">
    <source>
        <dbReference type="EMBL" id="SDR20471.1"/>
    </source>
</evidence>
<sequence length="192" mass="20379">MAERLGEQEVARLLAGLEETLQRLERAPGPMTRTALEAVTGLARIYGEALARVVDRAPEGSPLAAALTEDELLRHLLALHEIHPEPTEERVRRALADLAPALRARGARAELAEVGDGVARVRLAGGCGSVSAALRRMVEEAVLALAPELRAVEVVPPVRLPAFVPAEALAVRRRRTPGDGEAVPRPCGGGRA</sequence>
<comment type="function">
    <text evidence="1">May be involved in the formation or repair of [Fe-S] clusters present in iron-sulfur proteins.</text>
</comment>
<protein>
    <submittedName>
        <fullName evidence="3">Fe-S cluster biogenesis protein NfuA, 4Fe-4S-binding domain</fullName>
    </submittedName>
</protein>
<dbReference type="InterPro" id="IPR034904">
    <property type="entry name" value="FSCA_dom_sf"/>
</dbReference>
<dbReference type="GO" id="GO:0051536">
    <property type="term" value="F:iron-sulfur cluster binding"/>
    <property type="evidence" value="ECO:0007669"/>
    <property type="project" value="InterPro"/>
</dbReference>
<keyword evidence="4" id="KW-1185">Reference proteome</keyword>
<dbReference type="Proteomes" id="UP000217103">
    <property type="component" value="Unassembled WGS sequence"/>
</dbReference>
<evidence type="ECO:0000256" key="1">
    <source>
        <dbReference type="ARBA" id="ARBA00049958"/>
    </source>
</evidence>
<reference evidence="3 4" key="1">
    <citation type="submission" date="2016-10" db="EMBL/GenBank/DDBJ databases">
        <authorList>
            <person name="de Groot N.N."/>
        </authorList>
    </citation>
    <scope>NUCLEOTIDE SEQUENCE [LARGE SCALE GENOMIC DNA]</scope>
    <source>
        <strain evidence="3 4">DSM 43794</strain>
    </source>
</reference>
<evidence type="ECO:0000313" key="4">
    <source>
        <dbReference type="Proteomes" id="UP000217103"/>
    </source>
</evidence>
<dbReference type="GO" id="GO:0016226">
    <property type="term" value="P:iron-sulfur cluster assembly"/>
    <property type="evidence" value="ECO:0007669"/>
    <property type="project" value="InterPro"/>
</dbReference>
<organism evidence="3 4">
    <name type="scientific">Thermostaphylospora chromogena</name>
    <dbReference type="NCBI Taxonomy" id="35622"/>
    <lineage>
        <taxon>Bacteria</taxon>
        <taxon>Bacillati</taxon>
        <taxon>Actinomycetota</taxon>
        <taxon>Actinomycetes</taxon>
        <taxon>Streptosporangiales</taxon>
        <taxon>Thermomonosporaceae</taxon>
        <taxon>Thermostaphylospora</taxon>
    </lineage>
</organism>